<evidence type="ECO:0000313" key="2">
    <source>
        <dbReference type="WBParaSite" id="MBELARI_LOCUS8187"/>
    </source>
</evidence>
<keyword evidence="1" id="KW-1185">Reference proteome</keyword>
<name>A0AAF3FRD3_9BILA</name>
<proteinExistence type="predicted"/>
<dbReference type="Proteomes" id="UP000887575">
    <property type="component" value="Unassembled WGS sequence"/>
</dbReference>
<sequence>MHHGLPPFPRPSAQPPPEVNVVKPAPHYDIKFVERDMHTYVRMPALLKWSEKGFGELICAASIYTWNSVSYRVAFDTDTLLDDSLITSEFSSSYIQGQQFFLDLLLQDVHFIGENLGPFVDNTSSVKVQTVKARRLSRKDDNFTFPLLKAQHCQISSYMALRGDRNGTVFEGWNKDIDEFCHVFLPLQKCSRQTDHICPSQLSMLPLTGKRVPMPNWLHRLFKDIRKLKYLLVDFEVYKGWHHAFGTVTGFVDTQQIPTREIMEVTIEDVQFNVNYGVQKIEQSIRHSEEARQKLLGARCLMYLHLNLPGWGLPHYSVRLWQPENEELRKLWKECDGRSSLNEYPLGPIEPPLSQYYYDFISGATKCSLTAGTVANERIYEAIDLDLEGLDLNEPQATKSFSINMDNQSLLATLSLTGFSLHQNDDKGVLHPIITNKDCLDDVLEQTGHPYPTDKAYRCDRIPPTVKFTYEPKWRVWMDSSVHNDKRLRQIISAAKHQLTREPEALSSGFRLRIDWKSFFLDLRDRPGPLTKKDVHAAVHRIVTERFQLLEEQEHPIVEEETNKVQQAPKSPKKEDFARRQQRILERIRNAPPIPDGFWPTLRGLSNLENLGAEPVREVPKQEPVCEQLIDID</sequence>
<accession>A0AAF3FRD3</accession>
<evidence type="ECO:0000313" key="1">
    <source>
        <dbReference type="Proteomes" id="UP000887575"/>
    </source>
</evidence>
<organism evidence="1 2">
    <name type="scientific">Mesorhabditis belari</name>
    <dbReference type="NCBI Taxonomy" id="2138241"/>
    <lineage>
        <taxon>Eukaryota</taxon>
        <taxon>Metazoa</taxon>
        <taxon>Ecdysozoa</taxon>
        <taxon>Nematoda</taxon>
        <taxon>Chromadorea</taxon>
        <taxon>Rhabditida</taxon>
        <taxon>Rhabditina</taxon>
        <taxon>Rhabditomorpha</taxon>
        <taxon>Rhabditoidea</taxon>
        <taxon>Rhabditidae</taxon>
        <taxon>Mesorhabditinae</taxon>
        <taxon>Mesorhabditis</taxon>
    </lineage>
</organism>
<protein>
    <submittedName>
        <fullName evidence="2">Uncharacterized protein</fullName>
    </submittedName>
</protein>
<dbReference type="AlphaFoldDB" id="A0AAF3FRD3"/>
<reference evidence="2" key="1">
    <citation type="submission" date="2024-02" db="UniProtKB">
        <authorList>
            <consortium name="WormBaseParasite"/>
        </authorList>
    </citation>
    <scope>IDENTIFICATION</scope>
</reference>
<dbReference type="WBParaSite" id="MBELARI_LOCUS8187">
    <property type="protein sequence ID" value="MBELARI_LOCUS8187"/>
    <property type="gene ID" value="MBELARI_LOCUS8187"/>
</dbReference>